<dbReference type="Pfam" id="PF11848">
    <property type="entry name" value="DUF3368"/>
    <property type="match status" value="1"/>
</dbReference>
<dbReference type="PANTHER" id="PTHR39550:SF1">
    <property type="entry name" value="SLL0658 PROTEIN"/>
    <property type="match status" value="1"/>
</dbReference>
<dbReference type="AlphaFoldDB" id="A0A2P8FX24"/>
<protein>
    <submittedName>
        <fullName evidence="1">Putative nucleic acid-binding protein</fullName>
    </submittedName>
</protein>
<name>A0A2P8FX24_9BACT</name>
<organism evidence="1 2">
    <name type="scientific">Dyadobacter jiangsuensis</name>
    <dbReference type="NCBI Taxonomy" id="1591085"/>
    <lineage>
        <taxon>Bacteria</taxon>
        <taxon>Pseudomonadati</taxon>
        <taxon>Bacteroidota</taxon>
        <taxon>Cytophagia</taxon>
        <taxon>Cytophagales</taxon>
        <taxon>Spirosomataceae</taxon>
        <taxon>Dyadobacter</taxon>
    </lineage>
</organism>
<dbReference type="EMBL" id="PYAS01000010">
    <property type="protein sequence ID" value="PSL26251.1"/>
    <property type="molecule type" value="Genomic_DNA"/>
</dbReference>
<reference evidence="1 2" key="1">
    <citation type="submission" date="2018-03" db="EMBL/GenBank/DDBJ databases">
        <title>Genomic Encyclopedia of Archaeal and Bacterial Type Strains, Phase II (KMG-II): from individual species to whole genera.</title>
        <authorList>
            <person name="Goeker M."/>
        </authorList>
    </citation>
    <scope>NUCLEOTIDE SEQUENCE [LARGE SCALE GENOMIC DNA]</scope>
    <source>
        <strain evidence="1 2">DSM 29057</strain>
    </source>
</reference>
<sequence length="160" mass="17659">MIVVSDTSVISGLVQSGHLHVLHDLYERIVIPNRVYLELQDLDVAFRNKLALDWIEIREVSSASLLDELTELLDPGEAEAIVLATELPADLLLIDEIKGRAVATKMGLSVIGTLGALAEAKKKNYITAVKPVIDVLINQCGFWIKPSLVERVLKSVNEQY</sequence>
<evidence type="ECO:0000313" key="2">
    <source>
        <dbReference type="Proteomes" id="UP000241964"/>
    </source>
</evidence>
<dbReference type="InterPro" id="IPR021799">
    <property type="entry name" value="PIN-like_prokaryotic"/>
</dbReference>
<evidence type="ECO:0000313" key="1">
    <source>
        <dbReference type="EMBL" id="PSL26251.1"/>
    </source>
</evidence>
<keyword evidence="2" id="KW-1185">Reference proteome</keyword>
<proteinExistence type="predicted"/>
<gene>
    <name evidence="1" type="ORF">CLV60_110231</name>
</gene>
<dbReference type="OrthoDB" id="764457at2"/>
<dbReference type="Proteomes" id="UP000241964">
    <property type="component" value="Unassembled WGS sequence"/>
</dbReference>
<dbReference type="PANTHER" id="PTHR39550">
    <property type="entry name" value="SLL0658 PROTEIN"/>
    <property type="match status" value="1"/>
</dbReference>
<comment type="caution">
    <text evidence="1">The sequence shown here is derived from an EMBL/GenBank/DDBJ whole genome shotgun (WGS) entry which is preliminary data.</text>
</comment>
<accession>A0A2P8FX24</accession>